<evidence type="ECO:0000256" key="3">
    <source>
        <dbReference type="ARBA" id="ARBA00022729"/>
    </source>
</evidence>
<keyword evidence="4" id="KW-0472">Membrane</keyword>
<feature type="signal peptide" evidence="6">
    <location>
        <begin position="1"/>
        <end position="18"/>
    </location>
</feature>
<evidence type="ECO:0000313" key="12">
    <source>
        <dbReference type="Proteomes" id="UP000215539"/>
    </source>
</evidence>
<organism evidence="10 12">
    <name type="scientific">Capnocytophaga haemolytica</name>
    <dbReference type="NCBI Taxonomy" id="45243"/>
    <lineage>
        <taxon>Bacteria</taxon>
        <taxon>Pseudomonadati</taxon>
        <taxon>Bacteroidota</taxon>
        <taxon>Flavobacteriia</taxon>
        <taxon>Flavobacteriales</taxon>
        <taxon>Flavobacteriaceae</taxon>
        <taxon>Capnocytophaga</taxon>
    </lineage>
</organism>
<comment type="subcellular location">
    <subcellularLocation>
        <location evidence="1">Cell outer membrane</location>
    </subcellularLocation>
</comment>
<dbReference type="Pfam" id="PF14322">
    <property type="entry name" value="SusD-like_3"/>
    <property type="match status" value="1"/>
</dbReference>
<keyword evidence="11" id="KW-1185">Reference proteome</keyword>
<evidence type="ECO:0000256" key="4">
    <source>
        <dbReference type="ARBA" id="ARBA00023136"/>
    </source>
</evidence>
<evidence type="ECO:0000259" key="7">
    <source>
        <dbReference type="Pfam" id="PF07980"/>
    </source>
</evidence>
<evidence type="ECO:0000256" key="1">
    <source>
        <dbReference type="ARBA" id="ARBA00004442"/>
    </source>
</evidence>
<sequence length="515" mass="57996">MKRIIITLIALVALSSCAKLDQSPYDTVDKNKAFKDIKDAERWVVGMYSTLRDNVYGPKMYLTEVQADFLDLRNQRKRYKYNNQYIWTDFTTSDEYTAAIYKEMNLAIRYINTALERFDEIPLKSDAERVQWQAFKGELLMGRAYYRTYLATHYCVAYDPATADTDLGLQLIDDVAYDVTPQRSSLKETYERILSDISTAETLLASKTGSLGANGFTIDAAKALKARVLLYQQNWSGAYAAAKEVIDSGKYPLLSDADSFAAIWAEDKTDETIMQLTTLYSSAGNELPRGNNDPYIGYAVEINLFTGETEAYSAPEVIPTQALLDKYENTDIRKSVYYKQFTDIGGEGLFGDTAYLVNKYPDYPALRAATDNPTYAHAPKVFRIAELYLIAAEAGANGGGSDGETYFNALRTARGASTTVTYSLATVKEERARELAFEGFRLFDLQRWKEGVVRGTPQLQSLVITDPAAQYSELNIPYRGRNYHKIVWPIPAADISYERGKILQNPGWEIQFTTP</sequence>
<dbReference type="Proteomes" id="UP000065822">
    <property type="component" value="Chromosome"/>
</dbReference>
<dbReference type="Proteomes" id="UP000215539">
    <property type="component" value="Chromosome 1"/>
</dbReference>
<dbReference type="EMBL" id="CP014227">
    <property type="protein sequence ID" value="AMD84304.1"/>
    <property type="molecule type" value="Genomic_DNA"/>
</dbReference>
<proteinExistence type="inferred from homology"/>
<dbReference type="RefSeq" id="WP_066427872.1">
    <property type="nucleotide sequence ID" value="NZ_CP014227.1"/>
</dbReference>
<dbReference type="GO" id="GO:0009279">
    <property type="term" value="C:cell outer membrane"/>
    <property type="evidence" value="ECO:0007669"/>
    <property type="project" value="UniProtKB-SubCell"/>
</dbReference>
<evidence type="ECO:0000256" key="6">
    <source>
        <dbReference type="SAM" id="SignalP"/>
    </source>
</evidence>
<feature type="domain" description="SusD-like N-terminal" evidence="8">
    <location>
        <begin position="21"/>
        <end position="230"/>
    </location>
</feature>
<feature type="domain" description="RagB/SusD" evidence="7">
    <location>
        <begin position="334"/>
        <end position="508"/>
    </location>
</feature>
<dbReference type="SUPFAM" id="SSF48452">
    <property type="entry name" value="TPR-like"/>
    <property type="match status" value="1"/>
</dbReference>
<keyword evidence="5" id="KW-0998">Cell outer membrane</keyword>
<dbReference type="EMBL" id="LT906449">
    <property type="protein sequence ID" value="SNV11967.1"/>
    <property type="molecule type" value="Genomic_DNA"/>
</dbReference>
<dbReference type="PROSITE" id="PS51257">
    <property type="entry name" value="PROKAR_LIPOPROTEIN"/>
    <property type="match status" value="1"/>
</dbReference>
<feature type="chain" id="PRO_5043387885" evidence="6">
    <location>
        <begin position="19"/>
        <end position="515"/>
    </location>
</feature>
<dbReference type="KEGG" id="chg:AXF12_01375"/>
<evidence type="ECO:0000259" key="8">
    <source>
        <dbReference type="Pfam" id="PF14322"/>
    </source>
</evidence>
<dbReference type="InterPro" id="IPR033985">
    <property type="entry name" value="SusD-like_N"/>
</dbReference>
<reference evidence="9 11" key="1">
    <citation type="submission" date="2016-02" db="EMBL/GenBank/DDBJ databases">
        <authorList>
            <person name="Holder M.E."/>
            <person name="Ajami N.J."/>
            <person name="Petrosino J.F."/>
        </authorList>
    </citation>
    <scope>NUCLEOTIDE SEQUENCE [LARGE SCALE GENOMIC DNA]</scope>
    <source>
        <strain evidence="9 11">CCUG 32990</strain>
    </source>
</reference>
<reference evidence="10 12" key="2">
    <citation type="submission" date="2017-06" db="EMBL/GenBank/DDBJ databases">
        <authorList>
            <consortium name="Pathogen Informatics"/>
        </authorList>
    </citation>
    <scope>NUCLEOTIDE SEQUENCE [LARGE SCALE GENOMIC DNA]</scope>
    <source>
        <strain evidence="10 12">NCTC12947</strain>
    </source>
</reference>
<evidence type="ECO:0000256" key="5">
    <source>
        <dbReference type="ARBA" id="ARBA00023237"/>
    </source>
</evidence>
<keyword evidence="3 6" id="KW-0732">Signal</keyword>
<evidence type="ECO:0000313" key="9">
    <source>
        <dbReference type="EMBL" id="AMD84304.1"/>
    </source>
</evidence>
<dbReference type="InterPro" id="IPR012944">
    <property type="entry name" value="SusD_RagB_dom"/>
</dbReference>
<dbReference type="InterPro" id="IPR011990">
    <property type="entry name" value="TPR-like_helical_dom_sf"/>
</dbReference>
<dbReference type="Gene3D" id="1.25.40.390">
    <property type="match status" value="1"/>
</dbReference>
<protein>
    <submittedName>
        <fullName evidence="10">SusD family</fullName>
    </submittedName>
</protein>
<dbReference type="AlphaFoldDB" id="A0AAX2H0G2"/>
<evidence type="ECO:0000313" key="11">
    <source>
        <dbReference type="Proteomes" id="UP000065822"/>
    </source>
</evidence>
<comment type="similarity">
    <text evidence="2">Belongs to the SusD family.</text>
</comment>
<evidence type="ECO:0000256" key="2">
    <source>
        <dbReference type="ARBA" id="ARBA00006275"/>
    </source>
</evidence>
<gene>
    <name evidence="9" type="ORF">AXF12_01375</name>
    <name evidence="10" type="ORF">SAMEA44541418_01488</name>
</gene>
<evidence type="ECO:0000313" key="10">
    <source>
        <dbReference type="EMBL" id="SNV11967.1"/>
    </source>
</evidence>
<accession>A0AAX2H0G2</accession>
<dbReference type="Pfam" id="PF07980">
    <property type="entry name" value="SusD_RagB"/>
    <property type="match status" value="1"/>
</dbReference>
<name>A0AAX2H0G2_9FLAO</name>